<dbReference type="EMBL" id="CM047942">
    <property type="protein sequence ID" value="KAI9901451.1"/>
    <property type="molecule type" value="Genomic_DNA"/>
</dbReference>
<evidence type="ECO:0000313" key="1">
    <source>
        <dbReference type="EMBL" id="KAI9901451.1"/>
    </source>
</evidence>
<organism evidence="1 2">
    <name type="scientific">Trichothecium roseum</name>
    <dbReference type="NCBI Taxonomy" id="47278"/>
    <lineage>
        <taxon>Eukaryota</taxon>
        <taxon>Fungi</taxon>
        <taxon>Dikarya</taxon>
        <taxon>Ascomycota</taxon>
        <taxon>Pezizomycotina</taxon>
        <taxon>Sordariomycetes</taxon>
        <taxon>Hypocreomycetidae</taxon>
        <taxon>Hypocreales</taxon>
        <taxon>Hypocreales incertae sedis</taxon>
        <taxon>Trichothecium</taxon>
    </lineage>
</organism>
<gene>
    <name evidence="1" type="ORF">N3K66_003268</name>
</gene>
<protein>
    <submittedName>
        <fullName evidence="1">Uncharacterized protein</fullName>
    </submittedName>
</protein>
<comment type="caution">
    <text evidence="1">The sequence shown here is derived from an EMBL/GenBank/DDBJ whole genome shotgun (WGS) entry which is preliminary data.</text>
</comment>
<name>A0ACC0V4X9_9HYPO</name>
<evidence type="ECO:0000313" key="2">
    <source>
        <dbReference type="Proteomes" id="UP001163324"/>
    </source>
</evidence>
<accession>A0ACC0V4X9</accession>
<keyword evidence="2" id="KW-1185">Reference proteome</keyword>
<dbReference type="Proteomes" id="UP001163324">
    <property type="component" value="Chromosome 3"/>
</dbReference>
<proteinExistence type="predicted"/>
<reference evidence="1" key="1">
    <citation type="submission" date="2022-10" db="EMBL/GenBank/DDBJ databases">
        <title>Complete Genome of Trichothecium roseum strain YXFP-22015, a Plant Pathogen Isolated from Citrus.</title>
        <authorList>
            <person name="Wang Y."/>
            <person name="Zhu L."/>
        </authorList>
    </citation>
    <scope>NUCLEOTIDE SEQUENCE</scope>
    <source>
        <strain evidence="1">YXFP-22015</strain>
    </source>
</reference>
<sequence length="451" mass="49369">MDDHKKFLADRLLSEEQPVTYRLLSRALDVHVNVAKQLLFDFHQYQNGIKADSVHATYLLHGTKSRPHPQQDGDVEMASSMPEQGQEEEPLSEDVPTTTLTIVSQENLESVLSEYESVTSIHVYSLAPHAQQDLAMLSDVSKSLAEYGTNEDAAALSKKYGTIYNPNMRKRSRNGPPPVLSQSKAPAAKAKPIVAKPVAQPAAAAATEAKVKQETATSGPSSSFKEAAPPSTAPIKAPKKASAGGIMSSFAKTKPPKPKPEPKKEEEDTPMSDDGEADDADVPAPKKTSEKEATSLREAKKEREDALKRMMEEDDEEDEEEDKDEEEKEEEEPDEEMAEAPEPEPESEPKKEDQEPAEVISSTESGRRRGKRRVMKKKRIMDDKGYMVTIQEAGWESFSEDEAPPAKKPALSSSTPTPSSSTTTTTATNTKAKKPAGKAAQGNIMSFFSKK</sequence>